<dbReference type="EMBL" id="JADWYR010000003">
    <property type="protein sequence ID" value="MBG9378417.1"/>
    <property type="molecule type" value="Genomic_DNA"/>
</dbReference>
<dbReference type="RefSeq" id="WP_196992521.1">
    <property type="nucleotide sequence ID" value="NZ_JADWYR010000003.1"/>
</dbReference>
<proteinExistence type="predicted"/>
<keyword evidence="3" id="KW-1185">Reference proteome</keyword>
<evidence type="ECO:0000259" key="1">
    <source>
        <dbReference type="Pfam" id="PF04536"/>
    </source>
</evidence>
<dbReference type="Pfam" id="PF04536">
    <property type="entry name" value="TPM_phosphatase"/>
    <property type="match status" value="1"/>
</dbReference>
<comment type="caution">
    <text evidence="2">The sequence shown here is derived from an EMBL/GenBank/DDBJ whole genome shotgun (WGS) entry which is preliminary data.</text>
</comment>
<dbReference type="InterPro" id="IPR007621">
    <property type="entry name" value="TPM_dom"/>
</dbReference>
<accession>A0A931GZY1</accession>
<dbReference type="PANTHER" id="PTHR30373:SF2">
    <property type="entry name" value="UPF0603 PROTEIN YGCG"/>
    <property type="match status" value="1"/>
</dbReference>
<protein>
    <submittedName>
        <fullName evidence="2">TPM domain-containing protein</fullName>
    </submittedName>
</protein>
<reference evidence="2" key="1">
    <citation type="submission" date="2020-11" db="EMBL/GenBank/DDBJ databases">
        <title>Bacterial whole genome sequence for Panacibacter sp. DH6.</title>
        <authorList>
            <person name="Le V."/>
            <person name="Ko S."/>
            <person name="Ahn C.-Y."/>
            <person name="Oh H.-M."/>
        </authorList>
    </citation>
    <scope>NUCLEOTIDE SEQUENCE</scope>
    <source>
        <strain evidence="2">DH6</strain>
    </source>
</reference>
<dbReference type="Gene3D" id="3.10.310.50">
    <property type="match status" value="1"/>
</dbReference>
<sequence>MTALFDTSFGQKPKVKKSKENVTTKTVDNKQNSLQDTAFLNQFVRIYADSILTIVDSLSKDTNYLKSIGDTSIFGYGEFAKAEYKIRFPARPLGWTSDFENIFTTNQINELDSTISNFEKETKNEIAIVTIDSSWTNKEEFDDFILTIANNWGVGKKGLNNGITIGISTGLRKIRICNGYGIEEKLTDAETKKILDDLILPEFKKGNYFVGTKSGLLALMKKIR</sequence>
<name>A0A931GZY1_9BACT</name>
<dbReference type="PANTHER" id="PTHR30373">
    <property type="entry name" value="UPF0603 PROTEIN YGCG"/>
    <property type="match status" value="1"/>
</dbReference>
<evidence type="ECO:0000313" key="2">
    <source>
        <dbReference type="EMBL" id="MBG9378417.1"/>
    </source>
</evidence>
<feature type="domain" description="TPM" evidence="1">
    <location>
        <begin position="97"/>
        <end position="221"/>
    </location>
</feature>
<organism evidence="2 3">
    <name type="scientific">Panacibacter microcysteis</name>
    <dbReference type="NCBI Taxonomy" id="2793269"/>
    <lineage>
        <taxon>Bacteria</taxon>
        <taxon>Pseudomonadati</taxon>
        <taxon>Bacteroidota</taxon>
        <taxon>Chitinophagia</taxon>
        <taxon>Chitinophagales</taxon>
        <taxon>Chitinophagaceae</taxon>
        <taxon>Panacibacter</taxon>
    </lineage>
</organism>
<dbReference type="Proteomes" id="UP000628448">
    <property type="component" value="Unassembled WGS sequence"/>
</dbReference>
<dbReference type="AlphaFoldDB" id="A0A931GZY1"/>
<evidence type="ECO:0000313" key="3">
    <source>
        <dbReference type="Proteomes" id="UP000628448"/>
    </source>
</evidence>
<gene>
    <name evidence="2" type="ORF">I5907_19420</name>
</gene>